<reference evidence="10 11" key="2">
    <citation type="submission" date="2016-05" db="EMBL/GenBank/DDBJ databases">
        <title>Lineage-specific infection strategies underlie the spectrum of fungal disease in amphibians.</title>
        <authorList>
            <person name="Cuomo C.A."/>
            <person name="Farrer R.A."/>
            <person name="James T."/>
            <person name="Longcore J."/>
            <person name="Birren B."/>
        </authorList>
    </citation>
    <scope>NUCLEOTIDE SEQUENCE [LARGE SCALE GENOMIC DNA]</scope>
    <source>
        <strain evidence="10 11">JEL423</strain>
    </source>
</reference>
<evidence type="ECO:0000259" key="9">
    <source>
        <dbReference type="PROSITE" id="PS51987"/>
    </source>
</evidence>
<organism evidence="10 11">
    <name type="scientific">Batrachochytrium dendrobatidis (strain JEL423)</name>
    <dbReference type="NCBI Taxonomy" id="403673"/>
    <lineage>
        <taxon>Eukaryota</taxon>
        <taxon>Fungi</taxon>
        <taxon>Fungi incertae sedis</taxon>
        <taxon>Chytridiomycota</taxon>
        <taxon>Chytridiomycota incertae sedis</taxon>
        <taxon>Chytridiomycetes</taxon>
        <taxon>Rhizophydiales</taxon>
        <taxon>Rhizophydiales incertae sedis</taxon>
        <taxon>Batrachochytrium</taxon>
    </lineage>
</organism>
<dbReference type="PROSITE" id="PS51987">
    <property type="entry name" value="GS_CATALYTIC"/>
    <property type="match status" value="1"/>
</dbReference>
<evidence type="ECO:0000256" key="5">
    <source>
        <dbReference type="ARBA" id="ARBA00022840"/>
    </source>
</evidence>
<dbReference type="PANTHER" id="PTHR43785">
    <property type="entry name" value="GAMMA-GLUTAMYLPUTRESCINE SYNTHETASE"/>
    <property type="match status" value="1"/>
</dbReference>
<dbReference type="SMART" id="SM01230">
    <property type="entry name" value="Gln-synt_C"/>
    <property type="match status" value="1"/>
</dbReference>
<evidence type="ECO:0000256" key="8">
    <source>
        <dbReference type="SAM" id="Phobius"/>
    </source>
</evidence>
<dbReference type="eggNOG" id="KOG0683">
    <property type="taxonomic scope" value="Eukaryota"/>
</dbReference>
<keyword evidence="8" id="KW-0812">Transmembrane</keyword>
<evidence type="ECO:0000256" key="2">
    <source>
        <dbReference type="ARBA" id="ARBA00021364"/>
    </source>
</evidence>
<protein>
    <recommendedName>
        <fullName evidence="2">Glutamine synthetase</fullName>
    </recommendedName>
</protein>
<dbReference type="InterPro" id="IPR008146">
    <property type="entry name" value="Gln_synth_cat_dom"/>
</dbReference>
<dbReference type="InterPro" id="IPR036651">
    <property type="entry name" value="Gln_synt_N_sf"/>
</dbReference>
<comment type="similarity">
    <text evidence="1 6 7">Belongs to the glutamine synthetase family.</text>
</comment>
<evidence type="ECO:0000256" key="6">
    <source>
        <dbReference type="PROSITE-ProRule" id="PRU01331"/>
    </source>
</evidence>
<name>A0A177WNQ7_BATDL</name>
<dbReference type="VEuPathDB" id="FungiDB:BDEG_25294"/>
<evidence type="ECO:0000256" key="7">
    <source>
        <dbReference type="RuleBase" id="RU000384"/>
    </source>
</evidence>
<evidence type="ECO:0000256" key="1">
    <source>
        <dbReference type="ARBA" id="ARBA00009897"/>
    </source>
</evidence>
<dbReference type="PANTHER" id="PTHR43785:SF12">
    <property type="entry name" value="TYPE-1 GLUTAMINE SYNTHETASE 2"/>
    <property type="match status" value="1"/>
</dbReference>
<dbReference type="AlphaFoldDB" id="A0A177WNQ7"/>
<dbReference type="GO" id="GO:0006542">
    <property type="term" value="P:glutamine biosynthetic process"/>
    <property type="evidence" value="ECO:0007669"/>
    <property type="project" value="InterPro"/>
</dbReference>
<dbReference type="SUPFAM" id="SSF54368">
    <property type="entry name" value="Glutamine synthetase, N-terminal domain"/>
    <property type="match status" value="1"/>
</dbReference>
<dbReference type="FunFam" id="3.30.590.10:FF:000005">
    <property type="entry name" value="Probable glutamine synthetase"/>
    <property type="match status" value="1"/>
</dbReference>
<dbReference type="InterPro" id="IPR014746">
    <property type="entry name" value="Gln_synth/guanido_kin_cat_dom"/>
</dbReference>
<feature type="domain" description="GS catalytic" evidence="9">
    <location>
        <begin position="87"/>
        <end position="433"/>
    </location>
</feature>
<dbReference type="GO" id="GO:0004356">
    <property type="term" value="F:glutamine synthetase activity"/>
    <property type="evidence" value="ECO:0007669"/>
    <property type="project" value="InterPro"/>
</dbReference>
<keyword evidence="4" id="KW-0547">Nucleotide-binding</keyword>
<dbReference type="Gene3D" id="3.30.590.10">
    <property type="entry name" value="Glutamine synthetase/guanido kinase, catalytic domain"/>
    <property type="match status" value="1"/>
</dbReference>
<keyword evidence="8" id="KW-0472">Membrane</keyword>
<dbReference type="Proteomes" id="UP000077115">
    <property type="component" value="Unassembled WGS sequence"/>
</dbReference>
<dbReference type="Gene3D" id="3.10.20.70">
    <property type="entry name" value="Glutamine synthetase, N-terminal domain"/>
    <property type="match status" value="1"/>
</dbReference>
<keyword evidence="3" id="KW-0436">Ligase</keyword>
<evidence type="ECO:0000256" key="3">
    <source>
        <dbReference type="ARBA" id="ARBA00022598"/>
    </source>
</evidence>
<keyword evidence="8" id="KW-1133">Transmembrane helix</keyword>
<reference evidence="10 11" key="1">
    <citation type="submission" date="2006-10" db="EMBL/GenBank/DDBJ databases">
        <title>The Genome Sequence of Batrachochytrium dendrobatidis JEL423.</title>
        <authorList>
            <consortium name="The Broad Institute Genome Sequencing Platform"/>
            <person name="Birren B."/>
            <person name="Lander E."/>
            <person name="Galagan J."/>
            <person name="Cuomo C."/>
            <person name="Devon K."/>
            <person name="Jaffe D."/>
            <person name="Butler J."/>
            <person name="Alvarez P."/>
            <person name="Gnerre S."/>
            <person name="Grabherr M."/>
            <person name="Kleber M."/>
            <person name="Mauceli E."/>
            <person name="Brockman W."/>
            <person name="Young S."/>
            <person name="LaButti K."/>
            <person name="Sykes S."/>
            <person name="DeCaprio D."/>
            <person name="Crawford M."/>
            <person name="Koehrsen M."/>
            <person name="Engels R."/>
            <person name="Montgomery P."/>
            <person name="Pearson M."/>
            <person name="Howarth C."/>
            <person name="Larson L."/>
            <person name="White J."/>
            <person name="O'Leary S."/>
            <person name="Kodira C."/>
            <person name="Zeng Q."/>
            <person name="Yandava C."/>
            <person name="Alvarado L."/>
            <person name="Longcore J."/>
            <person name="James T."/>
        </authorList>
    </citation>
    <scope>NUCLEOTIDE SEQUENCE [LARGE SCALE GENOMIC DNA]</scope>
    <source>
        <strain evidence="10 11">JEL423</strain>
    </source>
</reference>
<dbReference type="OrthoDB" id="77835at2759"/>
<evidence type="ECO:0000256" key="4">
    <source>
        <dbReference type="ARBA" id="ARBA00022741"/>
    </source>
</evidence>
<evidence type="ECO:0000313" key="11">
    <source>
        <dbReference type="Proteomes" id="UP000077115"/>
    </source>
</evidence>
<dbReference type="SUPFAM" id="SSF55931">
    <property type="entry name" value="Glutamine synthetase/guanido kinase"/>
    <property type="match status" value="1"/>
</dbReference>
<dbReference type="Pfam" id="PF00120">
    <property type="entry name" value="Gln-synt_C"/>
    <property type="match status" value="1"/>
</dbReference>
<evidence type="ECO:0000313" key="10">
    <source>
        <dbReference type="EMBL" id="OAJ41747.1"/>
    </source>
</evidence>
<dbReference type="GO" id="GO:0006576">
    <property type="term" value="P:biogenic amine metabolic process"/>
    <property type="evidence" value="ECO:0007669"/>
    <property type="project" value="UniProtKB-ARBA"/>
</dbReference>
<gene>
    <name evidence="10" type="ORF">BDEG_25294</name>
</gene>
<accession>A0A177WNQ7</accession>
<keyword evidence="5" id="KW-0067">ATP-binding</keyword>
<feature type="transmembrane region" description="Helical" evidence="8">
    <location>
        <begin position="266"/>
        <end position="285"/>
    </location>
</feature>
<dbReference type="EMBL" id="DS022306">
    <property type="protein sequence ID" value="OAJ41747.1"/>
    <property type="molecule type" value="Genomic_DNA"/>
</dbReference>
<proteinExistence type="inferred from homology"/>
<dbReference type="STRING" id="403673.A0A177WNQ7"/>
<sequence>MKDMIHTDNKVKEVSVALSTAYSKGLLKSDKRVLLTGCDIDGLPRGKTVMLEKIEKSMDDGFGFCGVLFGWDQHDALVKPPPPLLASDSGFSDILAKIDPSSMRRIPWNNNQPMFLVDFYHPTTGKPLAMCPRNLLKRIVGEFTAAGLRPLAGMEYEWFNFQETPDTLAQKKGPGVYEAALKYTDALELADRAHVFKMAVKQIGLNHKVTCCFMAKPHQDQPGCSGHIHISLASLETGASLFAMPKNSDTAVSDVDATMTPTMQKFIAGILLGLPSIMAIMAPTINSYKRLVENYWAPLTVSYGQENRTTSIRIIGPPLNSPESTRIEVRVPGADVNPYLAVAAILACGMHGIRNNLSLPFPPAKGDVTNQDAKLLPRTLLDAVQCMQEKNSMARLVLGDEFVDHFVATRLHELRLWSNAVTDWEIKRYMETI</sequence>
<dbReference type="GO" id="GO:0005524">
    <property type="term" value="F:ATP binding"/>
    <property type="evidence" value="ECO:0007669"/>
    <property type="project" value="UniProtKB-KW"/>
</dbReference>